<accession>A0A1Q8QVS2</accession>
<gene>
    <name evidence="2" type="ORF">DSOL_2758</name>
</gene>
<dbReference type="InterPro" id="IPR009899">
    <property type="entry name" value="ArdA"/>
</dbReference>
<dbReference type="RefSeq" id="WP_075365319.1">
    <property type="nucleotide sequence ID" value="NZ_MLBF01000019.1"/>
</dbReference>
<comment type="caution">
    <text evidence="2">The sequence shown here is derived from an EMBL/GenBank/DDBJ whole genome shotgun (WGS) entry which is preliminary data.</text>
</comment>
<reference evidence="2 3" key="1">
    <citation type="submission" date="2016-09" db="EMBL/GenBank/DDBJ databases">
        <title>Complete genome of Desulfosporosinus sp. OL.</title>
        <authorList>
            <person name="Mardanov A."/>
            <person name="Beletsky A."/>
            <person name="Panova A."/>
            <person name="Karnachuk O."/>
            <person name="Ravin N."/>
        </authorList>
    </citation>
    <scope>NUCLEOTIDE SEQUENCE [LARGE SCALE GENOMIC DNA]</scope>
    <source>
        <strain evidence="2 3">OL</strain>
    </source>
</reference>
<evidence type="ECO:0000259" key="1">
    <source>
        <dbReference type="Pfam" id="PF19854"/>
    </source>
</evidence>
<dbReference type="Pfam" id="PF19854">
    <property type="entry name" value="DUF6329"/>
    <property type="match status" value="1"/>
</dbReference>
<protein>
    <recommendedName>
        <fullName evidence="1">DUF6329 domain-containing protein</fullName>
    </recommendedName>
</protein>
<organism evidence="2 3">
    <name type="scientific">Desulfosporosinus metallidurans</name>
    <dbReference type="NCBI Taxonomy" id="1888891"/>
    <lineage>
        <taxon>Bacteria</taxon>
        <taxon>Bacillati</taxon>
        <taxon>Bacillota</taxon>
        <taxon>Clostridia</taxon>
        <taxon>Eubacteriales</taxon>
        <taxon>Desulfitobacteriaceae</taxon>
        <taxon>Desulfosporosinus</taxon>
    </lineage>
</organism>
<dbReference type="Gene3D" id="1.10.10.1190">
    <property type="entry name" value="Antirestriction protein ArdA, domain 3"/>
    <property type="match status" value="1"/>
</dbReference>
<dbReference type="OrthoDB" id="9813511at2"/>
<proteinExistence type="predicted"/>
<evidence type="ECO:0000313" key="3">
    <source>
        <dbReference type="Proteomes" id="UP000186102"/>
    </source>
</evidence>
<dbReference type="Proteomes" id="UP000186102">
    <property type="component" value="Unassembled WGS sequence"/>
</dbReference>
<keyword evidence="3" id="KW-1185">Reference proteome</keyword>
<evidence type="ECO:0000313" key="2">
    <source>
        <dbReference type="EMBL" id="OLN31419.1"/>
    </source>
</evidence>
<feature type="domain" description="DUF6329" evidence="1">
    <location>
        <begin position="269"/>
        <end position="324"/>
    </location>
</feature>
<dbReference type="Pfam" id="PF07275">
    <property type="entry name" value="ArdA"/>
    <property type="match status" value="1"/>
</dbReference>
<dbReference type="InterPro" id="IPR041893">
    <property type="entry name" value="ArdA_dom3"/>
</dbReference>
<dbReference type="STRING" id="1888891.DSOL_2758"/>
<name>A0A1Q8QVS2_9FIRM</name>
<sequence length="391" mass="44101">MLKVFLTRVDKENGVWLSLPTTPADIGVAYATLDNINGTENLDTRLTGVESSIRNLRQYLIGKSTDDPNTIKELDFIARRIDGFVESEAALFSGALDIESINTLTDIINLTYSLEGYELYPDVTTANELGQYLVESGEVQIHESALPYVDYERVATEYEANNSGCYTAAGYVAKTGGSIERIYDGITLPDVNADKDYIFKLKLISQYSFDRLDDPYTLKLPTSDIALRQVRDQLRVKHFEECEIADFDCPIANLSARLHMDGDIYSLNKLAQKIKDMPNEGMVTKLLAALEAEMPEDLCNTLDIAEDLDRYELIPASVINATDYAHHVLFESGRYDIFVDDEINSFVDYEKYGNYKMIEDGVKQTAFGMIRRIDEPFQEQEQGFTQKMGGM</sequence>
<dbReference type="EMBL" id="MLBF01000019">
    <property type="protein sequence ID" value="OLN31419.1"/>
    <property type="molecule type" value="Genomic_DNA"/>
</dbReference>
<dbReference type="AlphaFoldDB" id="A0A1Q8QVS2"/>
<dbReference type="InterPro" id="IPR046292">
    <property type="entry name" value="DUF6329"/>
</dbReference>